<dbReference type="AlphaFoldDB" id="A0A0F9L1A2"/>
<sequence length="40" mass="4716">MSGYIDTYLCSSCVIRWAGVIDTRYPDEKRWIDVTEWMGV</sequence>
<evidence type="ECO:0000313" key="1">
    <source>
        <dbReference type="EMBL" id="KKM88389.1"/>
    </source>
</evidence>
<organism evidence="1">
    <name type="scientific">marine sediment metagenome</name>
    <dbReference type="NCBI Taxonomy" id="412755"/>
    <lineage>
        <taxon>unclassified sequences</taxon>
        <taxon>metagenomes</taxon>
        <taxon>ecological metagenomes</taxon>
    </lineage>
</organism>
<gene>
    <name evidence="1" type="ORF">LCGC14_1259220</name>
</gene>
<protein>
    <submittedName>
        <fullName evidence="1">Uncharacterized protein</fullName>
    </submittedName>
</protein>
<accession>A0A0F9L1A2</accession>
<comment type="caution">
    <text evidence="1">The sequence shown here is derived from an EMBL/GenBank/DDBJ whole genome shotgun (WGS) entry which is preliminary data.</text>
</comment>
<proteinExistence type="predicted"/>
<name>A0A0F9L1A2_9ZZZZ</name>
<dbReference type="EMBL" id="LAZR01006963">
    <property type="protein sequence ID" value="KKM88389.1"/>
    <property type="molecule type" value="Genomic_DNA"/>
</dbReference>
<reference evidence="1" key="1">
    <citation type="journal article" date="2015" name="Nature">
        <title>Complex archaea that bridge the gap between prokaryotes and eukaryotes.</title>
        <authorList>
            <person name="Spang A."/>
            <person name="Saw J.H."/>
            <person name="Jorgensen S.L."/>
            <person name="Zaremba-Niedzwiedzka K."/>
            <person name="Martijn J."/>
            <person name="Lind A.E."/>
            <person name="van Eijk R."/>
            <person name="Schleper C."/>
            <person name="Guy L."/>
            <person name="Ettema T.J."/>
        </authorList>
    </citation>
    <scope>NUCLEOTIDE SEQUENCE</scope>
</reference>